<dbReference type="Proteomes" id="UP000251960">
    <property type="component" value="Chromosome 4"/>
</dbReference>
<gene>
    <name evidence="1" type="ORF">Zm00014a_040990</name>
</gene>
<dbReference type="AlphaFoldDB" id="A0A3L6F5G1"/>
<name>A0A3L6F5G1_MAIZE</name>
<comment type="caution">
    <text evidence="1">The sequence shown here is derived from an EMBL/GenBank/DDBJ whole genome shotgun (WGS) entry which is preliminary data.</text>
</comment>
<evidence type="ECO:0000313" key="1">
    <source>
        <dbReference type="EMBL" id="PWZ28406.1"/>
    </source>
</evidence>
<protein>
    <submittedName>
        <fullName evidence="1">Uncharacterized protein</fullName>
    </submittedName>
</protein>
<accession>A0A3L6F5G1</accession>
<sequence>MNLGEEAVKAWEEAEFDGLESWTILWSISASANPYCRLVMILLGPKFSWMLGGALWMRCSRTEGWTASRWAMGMWRHDAVLALGMRGADGRRGHTELRCHSRFWDHELRKLWESGKERGKEKH</sequence>
<organism evidence="1 2">
    <name type="scientific">Zea mays</name>
    <name type="common">Maize</name>
    <dbReference type="NCBI Taxonomy" id="4577"/>
    <lineage>
        <taxon>Eukaryota</taxon>
        <taxon>Viridiplantae</taxon>
        <taxon>Streptophyta</taxon>
        <taxon>Embryophyta</taxon>
        <taxon>Tracheophyta</taxon>
        <taxon>Spermatophyta</taxon>
        <taxon>Magnoliopsida</taxon>
        <taxon>Liliopsida</taxon>
        <taxon>Poales</taxon>
        <taxon>Poaceae</taxon>
        <taxon>PACMAD clade</taxon>
        <taxon>Panicoideae</taxon>
        <taxon>Andropogonodae</taxon>
        <taxon>Andropogoneae</taxon>
        <taxon>Tripsacinae</taxon>
        <taxon>Zea</taxon>
    </lineage>
</organism>
<evidence type="ECO:0000313" key="2">
    <source>
        <dbReference type="Proteomes" id="UP000251960"/>
    </source>
</evidence>
<proteinExistence type="predicted"/>
<reference evidence="1 2" key="1">
    <citation type="journal article" date="2018" name="Nat. Genet.">
        <title>Extensive intraspecific gene order and gene structural variations between Mo17 and other maize genomes.</title>
        <authorList>
            <person name="Sun S."/>
            <person name="Zhou Y."/>
            <person name="Chen J."/>
            <person name="Shi J."/>
            <person name="Zhao H."/>
            <person name="Zhao H."/>
            <person name="Song W."/>
            <person name="Zhang M."/>
            <person name="Cui Y."/>
            <person name="Dong X."/>
            <person name="Liu H."/>
            <person name="Ma X."/>
            <person name="Jiao Y."/>
            <person name="Wang B."/>
            <person name="Wei X."/>
            <person name="Stein J.C."/>
            <person name="Glaubitz J.C."/>
            <person name="Lu F."/>
            <person name="Yu G."/>
            <person name="Liang C."/>
            <person name="Fengler K."/>
            <person name="Li B."/>
            <person name="Rafalski A."/>
            <person name="Schnable P.S."/>
            <person name="Ware D.H."/>
            <person name="Buckler E.S."/>
            <person name="Lai J."/>
        </authorList>
    </citation>
    <scope>NUCLEOTIDE SEQUENCE [LARGE SCALE GENOMIC DNA]</scope>
    <source>
        <strain evidence="2">cv. Missouri 17</strain>
        <tissue evidence="1">Seedling</tissue>
    </source>
</reference>
<dbReference type="EMBL" id="NCVQ01000005">
    <property type="protein sequence ID" value="PWZ28406.1"/>
    <property type="molecule type" value="Genomic_DNA"/>
</dbReference>